<sequence>MMTADEEVVDSSQQASGETGFPGSQELFLTLDLEPVPPKPPKAASRTRQVEKGPLHILQHCISVVILRFTGSAAIIMINNLDSAKDGVHAPDDLQSTSPILQALTDSPKPTRMSELTDMRLTDHGQNRYAWQQALAGSGPMEENAIVSKWKKIINDFENRNGGYVNKKVGKKCDTPENVTRNRKLTM</sequence>
<keyword evidence="3" id="KW-1185">Reference proteome</keyword>
<protein>
    <submittedName>
        <fullName evidence="2">Uncharacterized protein</fullName>
    </submittedName>
</protein>
<dbReference type="EMBL" id="KB608654">
    <property type="protein sequence ID" value="EMP23737.1"/>
    <property type="molecule type" value="Genomic_DNA"/>
</dbReference>
<proteinExistence type="predicted"/>
<dbReference type="AlphaFoldDB" id="M7B647"/>
<accession>M7B647</accession>
<name>M7B647_CHEMY</name>
<dbReference type="Proteomes" id="UP000031443">
    <property type="component" value="Unassembled WGS sequence"/>
</dbReference>
<gene>
    <name evidence="2" type="ORF">UY3_19179</name>
</gene>
<evidence type="ECO:0000256" key="1">
    <source>
        <dbReference type="SAM" id="MobiDB-lite"/>
    </source>
</evidence>
<feature type="region of interest" description="Disordered" evidence="1">
    <location>
        <begin position="1"/>
        <end position="27"/>
    </location>
</feature>
<evidence type="ECO:0000313" key="3">
    <source>
        <dbReference type="Proteomes" id="UP000031443"/>
    </source>
</evidence>
<reference evidence="3" key="1">
    <citation type="journal article" date="2013" name="Nat. Genet.">
        <title>The draft genomes of soft-shell turtle and green sea turtle yield insights into the development and evolution of the turtle-specific body plan.</title>
        <authorList>
            <person name="Wang Z."/>
            <person name="Pascual-Anaya J."/>
            <person name="Zadissa A."/>
            <person name="Li W."/>
            <person name="Niimura Y."/>
            <person name="Huang Z."/>
            <person name="Li C."/>
            <person name="White S."/>
            <person name="Xiong Z."/>
            <person name="Fang D."/>
            <person name="Wang B."/>
            <person name="Ming Y."/>
            <person name="Chen Y."/>
            <person name="Zheng Y."/>
            <person name="Kuraku S."/>
            <person name="Pignatelli M."/>
            <person name="Herrero J."/>
            <person name="Beal K."/>
            <person name="Nozawa M."/>
            <person name="Li Q."/>
            <person name="Wang J."/>
            <person name="Zhang H."/>
            <person name="Yu L."/>
            <person name="Shigenobu S."/>
            <person name="Wang J."/>
            <person name="Liu J."/>
            <person name="Flicek P."/>
            <person name="Searle S."/>
            <person name="Wang J."/>
            <person name="Kuratani S."/>
            <person name="Yin Y."/>
            <person name="Aken B."/>
            <person name="Zhang G."/>
            <person name="Irie N."/>
        </authorList>
    </citation>
    <scope>NUCLEOTIDE SEQUENCE [LARGE SCALE GENOMIC DNA]</scope>
</reference>
<evidence type="ECO:0000313" key="2">
    <source>
        <dbReference type="EMBL" id="EMP23737.1"/>
    </source>
</evidence>
<organism evidence="2 3">
    <name type="scientific">Chelonia mydas</name>
    <name type="common">Green sea-turtle</name>
    <name type="synonym">Chelonia agassizi</name>
    <dbReference type="NCBI Taxonomy" id="8469"/>
    <lineage>
        <taxon>Eukaryota</taxon>
        <taxon>Metazoa</taxon>
        <taxon>Chordata</taxon>
        <taxon>Craniata</taxon>
        <taxon>Vertebrata</taxon>
        <taxon>Euteleostomi</taxon>
        <taxon>Archelosauria</taxon>
        <taxon>Testudinata</taxon>
        <taxon>Testudines</taxon>
        <taxon>Cryptodira</taxon>
        <taxon>Durocryptodira</taxon>
        <taxon>Americhelydia</taxon>
        <taxon>Chelonioidea</taxon>
        <taxon>Cheloniidae</taxon>
        <taxon>Chelonia</taxon>
    </lineage>
</organism>